<feature type="domain" description="Ig-like" evidence="3">
    <location>
        <begin position="1458"/>
        <end position="1546"/>
    </location>
</feature>
<gene>
    <name evidence="4" type="ORF">GW7_14241</name>
</gene>
<dbReference type="InterPro" id="IPR015129">
    <property type="entry name" value="Titin_Z_rpt"/>
</dbReference>
<dbReference type="InterPro" id="IPR003598">
    <property type="entry name" value="Ig_sub2"/>
</dbReference>
<dbReference type="CDD" id="cd20972">
    <property type="entry name" value="IgI_2_Titin_Z1z2-like"/>
    <property type="match status" value="1"/>
</dbReference>
<feature type="coiled-coil region" evidence="1">
    <location>
        <begin position="339"/>
        <end position="395"/>
    </location>
</feature>
<proteinExistence type="predicted"/>
<dbReference type="CDD" id="cd00176">
    <property type="entry name" value="SPEC"/>
    <property type="match status" value="1"/>
</dbReference>
<dbReference type="InParanoid" id="G5BIR6"/>
<dbReference type="InterPro" id="IPR018159">
    <property type="entry name" value="Spectrin/alpha-actinin"/>
</dbReference>
<dbReference type="PROSITE" id="PS50835">
    <property type="entry name" value="IG_LIKE"/>
    <property type="match status" value="3"/>
</dbReference>
<dbReference type="SUPFAM" id="SSF48726">
    <property type="entry name" value="Immunoglobulin"/>
    <property type="match status" value="3"/>
</dbReference>
<feature type="domain" description="Ig-like" evidence="3">
    <location>
        <begin position="1622"/>
        <end position="1710"/>
    </location>
</feature>
<evidence type="ECO:0000313" key="5">
    <source>
        <dbReference type="Proteomes" id="UP000006813"/>
    </source>
</evidence>
<dbReference type="FunFam" id="1.20.58.60:FF:000192">
    <property type="entry name" value="coiled-coil domain-containing protein 141 isoform X2"/>
    <property type="match status" value="1"/>
</dbReference>
<dbReference type="FunCoup" id="G5BIR6">
    <property type="interactions" value="109"/>
</dbReference>
<dbReference type="Gene3D" id="2.60.40.10">
    <property type="entry name" value="Immunoglobulins"/>
    <property type="match status" value="3"/>
</dbReference>
<dbReference type="InterPro" id="IPR003599">
    <property type="entry name" value="Ig_sub"/>
</dbReference>
<dbReference type="SMART" id="SM00408">
    <property type="entry name" value="IGc2"/>
    <property type="match status" value="3"/>
</dbReference>
<dbReference type="InterPro" id="IPR013098">
    <property type="entry name" value="Ig_I-set"/>
</dbReference>
<feature type="domain" description="Ig-like" evidence="3">
    <location>
        <begin position="1547"/>
        <end position="1616"/>
    </location>
</feature>
<dbReference type="InterPro" id="IPR013783">
    <property type="entry name" value="Ig-like_fold"/>
</dbReference>
<feature type="region of interest" description="Disordered" evidence="2">
    <location>
        <begin position="1243"/>
        <end position="1317"/>
    </location>
</feature>
<evidence type="ECO:0000313" key="4">
    <source>
        <dbReference type="EMBL" id="EHB09177.1"/>
    </source>
</evidence>
<organism evidence="4 5">
    <name type="scientific">Heterocephalus glaber</name>
    <name type="common">Naked mole rat</name>
    <dbReference type="NCBI Taxonomy" id="10181"/>
    <lineage>
        <taxon>Eukaryota</taxon>
        <taxon>Metazoa</taxon>
        <taxon>Chordata</taxon>
        <taxon>Craniata</taxon>
        <taxon>Vertebrata</taxon>
        <taxon>Euteleostomi</taxon>
        <taxon>Mammalia</taxon>
        <taxon>Eutheria</taxon>
        <taxon>Euarchontoglires</taxon>
        <taxon>Glires</taxon>
        <taxon>Rodentia</taxon>
        <taxon>Hystricomorpha</taxon>
        <taxon>Bathyergidae</taxon>
        <taxon>Heterocephalus</taxon>
    </lineage>
</organism>
<protein>
    <submittedName>
        <fullName evidence="4">Coiled-coil domain-containing protein 141</fullName>
    </submittedName>
</protein>
<feature type="region of interest" description="Disordered" evidence="2">
    <location>
        <begin position="1761"/>
        <end position="1834"/>
    </location>
</feature>
<evidence type="ECO:0000256" key="2">
    <source>
        <dbReference type="SAM" id="MobiDB-lite"/>
    </source>
</evidence>
<dbReference type="EMBL" id="JH170535">
    <property type="protein sequence ID" value="EHB09177.1"/>
    <property type="molecule type" value="Genomic_DNA"/>
</dbReference>
<dbReference type="Proteomes" id="UP000006813">
    <property type="component" value="Unassembled WGS sequence"/>
</dbReference>
<dbReference type="FunFam" id="2.60.40.10:FF:000629">
    <property type="entry name" value="Titin b"/>
    <property type="match status" value="1"/>
</dbReference>
<dbReference type="FunFam" id="2.60.40.10:FF:002369">
    <property type="entry name" value="Coiled-coil domain-containing 141"/>
    <property type="match status" value="1"/>
</dbReference>
<dbReference type="Pfam" id="PF07679">
    <property type="entry name" value="I-set"/>
    <property type="match status" value="2"/>
</dbReference>
<reference evidence="4 5" key="1">
    <citation type="journal article" date="2011" name="Nature">
        <title>Genome sequencing reveals insights into physiology and longevity of the naked mole rat.</title>
        <authorList>
            <person name="Kim E.B."/>
            <person name="Fang X."/>
            <person name="Fushan A.A."/>
            <person name="Huang Z."/>
            <person name="Lobanov A.V."/>
            <person name="Han L."/>
            <person name="Marino S.M."/>
            <person name="Sun X."/>
            <person name="Turanov A.A."/>
            <person name="Yang P."/>
            <person name="Yim S.H."/>
            <person name="Zhao X."/>
            <person name="Kasaikina M.V."/>
            <person name="Stoletzki N."/>
            <person name="Peng C."/>
            <person name="Polak P."/>
            <person name="Xiong Z."/>
            <person name="Kiezun A."/>
            <person name="Zhu Y."/>
            <person name="Chen Y."/>
            <person name="Kryukov G.V."/>
            <person name="Zhang Q."/>
            <person name="Peshkin L."/>
            <person name="Yang L."/>
            <person name="Bronson R.T."/>
            <person name="Buffenstein R."/>
            <person name="Wang B."/>
            <person name="Han C."/>
            <person name="Li Q."/>
            <person name="Chen L."/>
            <person name="Zhao W."/>
            <person name="Sunyaev S.R."/>
            <person name="Park T.J."/>
            <person name="Zhang G."/>
            <person name="Wang J."/>
            <person name="Gladyshev V.N."/>
        </authorList>
    </citation>
    <scope>NUCLEOTIDE SEQUENCE [LARGE SCALE GENOMIC DNA]</scope>
</reference>
<feature type="region of interest" description="Disordered" evidence="2">
    <location>
        <begin position="1361"/>
        <end position="1382"/>
    </location>
</feature>
<dbReference type="SMART" id="SM00409">
    <property type="entry name" value="IG"/>
    <property type="match status" value="3"/>
</dbReference>
<dbReference type="PANTHER" id="PTHR42757:SF44">
    <property type="entry name" value="COILED-COIL DOMAIN-CONTAINING PROTEIN 141"/>
    <property type="match status" value="1"/>
</dbReference>
<dbReference type="InterPro" id="IPR007110">
    <property type="entry name" value="Ig-like_dom"/>
</dbReference>
<evidence type="ECO:0000259" key="3">
    <source>
        <dbReference type="PROSITE" id="PS50835"/>
    </source>
</evidence>
<dbReference type="InterPro" id="IPR050876">
    <property type="entry name" value="IgLON_domain"/>
</dbReference>
<dbReference type="PANTHER" id="PTHR42757">
    <property type="entry name" value="IGLON FAMILY OF IMMUNOGLOBULIN SUPERFAMILY-RELATED"/>
    <property type="match status" value="1"/>
</dbReference>
<name>G5BIR6_HETGA</name>
<keyword evidence="1" id="KW-0175">Coiled coil</keyword>
<dbReference type="SUPFAM" id="SSF46966">
    <property type="entry name" value="Spectrin repeat"/>
    <property type="match status" value="3"/>
</dbReference>
<dbReference type="Pfam" id="PF09042">
    <property type="entry name" value="Titin_Z"/>
    <property type="match status" value="1"/>
</dbReference>
<dbReference type="eggNOG" id="KOG4240">
    <property type="taxonomic scope" value="Eukaryota"/>
</dbReference>
<dbReference type="InterPro" id="IPR036179">
    <property type="entry name" value="Ig-like_dom_sf"/>
</dbReference>
<dbReference type="Gene3D" id="1.20.58.60">
    <property type="match status" value="2"/>
</dbReference>
<sequence length="2034" mass="227146">MYCPRSSGAEFSTTTVCSVAVQAGDSKIVIAVVKCGKWVQFQLAESQPNLLEIGSSQDETKKLLHDHELLLTKLKAEGEAASHVEVECSGTGSGMDRPTQLAGAPAAQNIVLYDPCNSTVWIQALEDGVWELLQEADKTAEENKDQSQVYDAMAQTLGEAWTALVSMLERRSELLTLTSEFFESALEFAIKIDQAEDFLQNPHEFESAEALKSLLQLHEHHTKELLERSLALLNKSQQLTDFIEKFKCDGHYVNSDLIQGAQSSCLKIDSLLELLQDRRRQLDKHLQQQRQELCQALQMCLWDQQEDQVTCWFQKTIKELQEQSLGSSLSDNEELICKHENLIIKAKEWNSTVEKLKGEAVGILLSKDYVEREHLQLSNQKLNRFQDELGQLMMERKIWLKKANDFFSNANKAFDVLGRVEAYLKLLKSEGLSLPVLAARHEALHREIKECTVDTLQKGQTLISQVDSCSSRVSGIHEMMGCMQRRMDLLTEQCSAHKQLALKKQQLTASVEGYLRKVEMSVQKISPVLSSAMNIGSSLSESEKILNKYLELDIQAKATSHALEAATKIMTEKNEFEPDDVASLSFKAKWLEEELNILGQSISSRSQVLQTYVAFLKSAEEVEEQFQSLKKFYQTEIPRKEEVDAKAMYWTGSAEKQWQIFLKKTFLAQELGLEFLNLIKMVKENEIANGNNEAHIMENTMEKQKAGQAELSRLRIARQLEATARKPMKQQWGAFKEQLKKTTHSLKLLQEVLMPVSALDLGGSRQTISDLQGKWNEMKPQIQQLHYEVQYIMEESEELSRKGAPVKEKAQQLKDLIHLHQKQTERVQDYENVLYKLVQFHLVKEELGRLTKSRELEFQLKELGDAHEGQSHLVRCQEKQAHVEHLRELALSLGVDIISSAQRPNCSNVSAKNLEQQMEALDSDHRNWRVRAKEQEQAWSCSLELCATGEEINELNVSFKDIKKKFNNLKFNYTKKNEKARNLKALKYHIQQVDMYAEKMQALRRRMEKLNSKTSDYFLNYPSNKVNVLLEAMKDLQKHVDDFNKIVTDYKTNLGLTEHLQEVTEECYFWYEDASATIVRVGKYSMACKTKEAVEILHQQFNKFIAPSVPQQEERIQEVTDLAQRLYGLEEGEKYTEKIVAKHKEVLESITELCESLAELEEKLKQGDILKMNPKLEDFHDNCIDLLKEPVRNKQIILNEEINKGQAPGADIWAINGTGDCGLAPNLRQLSSAKEGRVQGLLLPEDMPSGEESECVSSDNISLPPLPGSPESPLALSSDMEVEEPPSPSALSLPMSSSSLQSRTCGPGEAQESVLPPPVTYADAYNNKKEIFSSHFERPYPQFKAEPPLTSGEFLESSTAFHKNSAKQPESMLSDMHDRALQKHPQAQGSLLETQEKMHGHDNSTKTQDRLHASPAVLWSLGFPPGTSLGSQRQMVPGEEAKTPSAKNSVVSLAGQAPHFSRLPSNVTVTEGSPVTLEVEVTGFPEPTLTWYKKGQHLSADGHLQVLHKETKHSVFIPEVCKADAGLYVAQAQNASGIVSSNVILHVTGFPVPEVSWFRDGQVISTSTLPGVQISFSDGRARLMIPAVTKANSGRYSLRATNGSGQATSTAELLVTAETAPPNFTQRLQSMTVRQGSQVRLQVRVTGIPTPVVKFYRDGAEIQSSLDFQISQEGDLYSLLIAEAYPEDSGTYSVNATNSVGRATSTAELLVQGEEVVPAKKTKTIVSTAQISETRQTRIEKKIEAHFDARSIATVEMVIDEATGQQLPHKAPPRIPPKPKSRSPTPPSLTTKAQLARQQSPSPVRHSPTPVRHVRAPTPSPVRSVSPAGRISTSPIRSVKSPLLIRKTQAATMATGPEVPPPWKQEGYVASSTEAEMRETRVMSSTQIRREERWEGRFGVQEQVTITGAAGAAASVAASAHFAPGAVTAGAKEVKQEADKSAAVATVVAAVDMARVREPVISAVEQTAQRTTTTTAVRVQPAQEQIRKETEKAFIPKVVISATKAKEKETRITGEITTKQEQKQITQETVSPIL</sequence>
<evidence type="ECO:0000256" key="1">
    <source>
        <dbReference type="SAM" id="Coils"/>
    </source>
</evidence>
<feature type="compositionally biased region" description="Low complexity" evidence="2">
    <location>
        <begin position="1289"/>
        <end position="1302"/>
    </location>
</feature>
<dbReference type="STRING" id="10181.G5BIR6"/>
<accession>G5BIR6</accession>